<keyword evidence="2" id="KW-1185">Reference proteome</keyword>
<name>A0A151R966_CAJCA</name>
<evidence type="ECO:0008006" key="3">
    <source>
        <dbReference type="Google" id="ProtNLM"/>
    </source>
</evidence>
<reference evidence="1" key="1">
    <citation type="journal article" date="2012" name="Nat. Biotechnol.">
        <title>Draft genome sequence of pigeonpea (Cajanus cajan), an orphan legume crop of resource-poor farmers.</title>
        <authorList>
            <person name="Varshney R.K."/>
            <person name="Chen W."/>
            <person name="Li Y."/>
            <person name="Bharti A.K."/>
            <person name="Saxena R.K."/>
            <person name="Schlueter J.A."/>
            <person name="Donoghue M.T."/>
            <person name="Azam S."/>
            <person name="Fan G."/>
            <person name="Whaley A.M."/>
            <person name="Farmer A.D."/>
            <person name="Sheridan J."/>
            <person name="Iwata A."/>
            <person name="Tuteja R."/>
            <person name="Penmetsa R.V."/>
            <person name="Wu W."/>
            <person name="Upadhyaya H.D."/>
            <person name="Yang S.P."/>
            <person name="Shah T."/>
            <person name="Saxena K.B."/>
            <person name="Michael T."/>
            <person name="McCombie W.R."/>
            <person name="Yang B."/>
            <person name="Zhang G."/>
            <person name="Yang H."/>
            <person name="Wang J."/>
            <person name="Spillane C."/>
            <person name="Cook D.R."/>
            <person name="May G.D."/>
            <person name="Xu X."/>
            <person name="Jackson S.A."/>
        </authorList>
    </citation>
    <scope>NUCLEOTIDE SEQUENCE [LARGE SCALE GENOMIC DNA]</scope>
</reference>
<organism evidence="1 2">
    <name type="scientific">Cajanus cajan</name>
    <name type="common">Pigeon pea</name>
    <name type="synonym">Cajanus indicus</name>
    <dbReference type="NCBI Taxonomy" id="3821"/>
    <lineage>
        <taxon>Eukaryota</taxon>
        <taxon>Viridiplantae</taxon>
        <taxon>Streptophyta</taxon>
        <taxon>Embryophyta</taxon>
        <taxon>Tracheophyta</taxon>
        <taxon>Spermatophyta</taxon>
        <taxon>Magnoliopsida</taxon>
        <taxon>eudicotyledons</taxon>
        <taxon>Gunneridae</taxon>
        <taxon>Pentapetalae</taxon>
        <taxon>rosids</taxon>
        <taxon>fabids</taxon>
        <taxon>Fabales</taxon>
        <taxon>Fabaceae</taxon>
        <taxon>Papilionoideae</taxon>
        <taxon>50 kb inversion clade</taxon>
        <taxon>NPAAA clade</taxon>
        <taxon>indigoferoid/millettioid clade</taxon>
        <taxon>Phaseoleae</taxon>
        <taxon>Cajanus</taxon>
    </lineage>
</organism>
<dbReference type="Gramene" id="C.cajan_39885.t">
    <property type="protein sequence ID" value="C.cajan_39885.t"/>
    <property type="gene ID" value="C.cajan_39885"/>
</dbReference>
<dbReference type="Proteomes" id="UP000075243">
    <property type="component" value="Unassembled WGS sequence"/>
</dbReference>
<dbReference type="AlphaFoldDB" id="A0A151R966"/>
<dbReference type="EMBL" id="KQ483931">
    <property type="protein sequence ID" value="KYP39170.1"/>
    <property type="molecule type" value="Genomic_DNA"/>
</dbReference>
<evidence type="ECO:0000313" key="1">
    <source>
        <dbReference type="EMBL" id="KYP39170.1"/>
    </source>
</evidence>
<protein>
    <recommendedName>
        <fullName evidence="3">RNase H type-1 domain-containing protein</fullName>
    </recommendedName>
</protein>
<gene>
    <name evidence="1" type="ORF">KK1_039534</name>
</gene>
<proteinExistence type="predicted"/>
<evidence type="ECO:0000313" key="2">
    <source>
        <dbReference type="Proteomes" id="UP000075243"/>
    </source>
</evidence>
<sequence>MMAVEHAYEVGQIVPWHIHRRWEHYLHLSSQMRFFSSHIFKEVNQCVEELVGYGIENRVDFIW</sequence>
<accession>A0A151R966</accession>